<feature type="transmembrane region" description="Helical" evidence="1">
    <location>
        <begin position="32"/>
        <end position="51"/>
    </location>
</feature>
<keyword evidence="3" id="KW-1185">Reference proteome</keyword>
<evidence type="ECO:0000313" key="2">
    <source>
        <dbReference type="EMBL" id="QDU64344.1"/>
    </source>
</evidence>
<feature type="transmembrane region" description="Helical" evidence="1">
    <location>
        <begin position="7"/>
        <end position="26"/>
    </location>
</feature>
<reference evidence="2 3" key="1">
    <citation type="submission" date="2019-02" db="EMBL/GenBank/DDBJ databases">
        <title>Deep-cultivation of Planctomycetes and their phenomic and genomic characterization uncovers novel biology.</title>
        <authorList>
            <person name="Wiegand S."/>
            <person name="Jogler M."/>
            <person name="Boedeker C."/>
            <person name="Pinto D."/>
            <person name="Vollmers J."/>
            <person name="Rivas-Marin E."/>
            <person name="Kohn T."/>
            <person name="Peeters S.H."/>
            <person name="Heuer A."/>
            <person name="Rast P."/>
            <person name="Oberbeckmann S."/>
            <person name="Bunk B."/>
            <person name="Jeske O."/>
            <person name="Meyerdierks A."/>
            <person name="Storesund J.E."/>
            <person name="Kallscheuer N."/>
            <person name="Luecker S."/>
            <person name="Lage O.M."/>
            <person name="Pohl T."/>
            <person name="Merkel B.J."/>
            <person name="Hornburger P."/>
            <person name="Mueller R.-W."/>
            <person name="Bruemmer F."/>
            <person name="Labrenz M."/>
            <person name="Spormann A.M."/>
            <person name="Op den Camp H."/>
            <person name="Overmann J."/>
            <person name="Amann R."/>
            <person name="Jetten M.S.M."/>
            <person name="Mascher T."/>
            <person name="Medema M.H."/>
            <person name="Devos D.P."/>
            <person name="Kaster A.-K."/>
            <person name="Ovreas L."/>
            <person name="Rohde M."/>
            <person name="Galperin M.Y."/>
            <person name="Jogler C."/>
        </authorList>
    </citation>
    <scope>NUCLEOTIDE SEQUENCE [LARGE SCALE GENOMIC DNA]</scope>
    <source>
        <strain evidence="2 3">Pan216</strain>
    </source>
</reference>
<dbReference type="RefSeq" id="WP_145262488.1">
    <property type="nucleotide sequence ID" value="NZ_CP036279.1"/>
</dbReference>
<organism evidence="2 3">
    <name type="scientific">Kolteria novifilia</name>
    <dbReference type="NCBI Taxonomy" id="2527975"/>
    <lineage>
        <taxon>Bacteria</taxon>
        <taxon>Pseudomonadati</taxon>
        <taxon>Planctomycetota</taxon>
        <taxon>Planctomycetia</taxon>
        <taxon>Kolteriales</taxon>
        <taxon>Kolteriaceae</taxon>
        <taxon>Kolteria</taxon>
    </lineage>
</organism>
<gene>
    <name evidence="2" type="ORF">Pan216_52340</name>
</gene>
<dbReference type="EMBL" id="CP036279">
    <property type="protein sequence ID" value="QDU64344.1"/>
    <property type="molecule type" value="Genomic_DNA"/>
</dbReference>
<name>A0A518BBH4_9BACT</name>
<proteinExistence type="predicted"/>
<dbReference type="AlphaFoldDB" id="A0A518BBH4"/>
<sequence>MNWVEGLFVAVVALATGMTTLVAIQAEPAPEVYTILAFCAVNGVAVLAVIGSELRWNRYPR</sequence>
<keyword evidence="1" id="KW-0472">Membrane</keyword>
<evidence type="ECO:0000256" key="1">
    <source>
        <dbReference type="SAM" id="Phobius"/>
    </source>
</evidence>
<dbReference type="KEGG" id="knv:Pan216_52340"/>
<keyword evidence="1" id="KW-1133">Transmembrane helix</keyword>
<dbReference type="Proteomes" id="UP000317093">
    <property type="component" value="Chromosome"/>
</dbReference>
<evidence type="ECO:0000313" key="3">
    <source>
        <dbReference type="Proteomes" id="UP000317093"/>
    </source>
</evidence>
<accession>A0A518BBH4</accession>
<keyword evidence="1" id="KW-0812">Transmembrane</keyword>
<protein>
    <submittedName>
        <fullName evidence="2">Uncharacterized protein</fullName>
    </submittedName>
</protein>